<comment type="caution">
    <text evidence="2">The sequence shown here is derived from an EMBL/GenBank/DDBJ whole genome shotgun (WGS) entry which is preliminary data.</text>
</comment>
<protein>
    <submittedName>
        <fullName evidence="2">Uncharacterized protein</fullName>
    </submittedName>
</protein>
<feature type="transmembrane region" description="Helical" evidence="1">
    <location>
        <begin position="253"/>
        <end position="276"/>
    </location>
</feature>
<feature type="transmembrane region" description="Helical" evidence="1">
    <location>
        <begin position="132"/>
        <end position="152"/>
    </location>
</feature>
<name>A0A430HZI1_9CORY</name>
<feature type="transmembrane region" description="Helical" evidence="1">
    <location>
        <begin position="185"/>
        <end position="203"/>
    </location>
</feature>
<keyword evidence="1" id="KW-0472">Membrane</keyword>
<organism evidence="2 3">
    <name type="scientific">Corynebacterium hylobatis</name>
    <dbReference type="NCBI Taxonomy" id="1859290"/>
    <lineage>
        <taxon>Bacteria</taxon>
        <taxon>Bacillati</taxon>
        <taxon>Actinomycetota</taxon>
        <taxon>Actinomycetes</taxon>
        <taxon>Mycobacteriales</taxon>
        <taxon>Corynebacteriaceae</taxon>
        <taxon>Corynebacterium</taxon>
    </lineage>
</organism>
<reference evidence="2 3" key="1">
    <citation type="submission" date="2018-12" db="EMBL/GenBank/DDBJ databases">
        <title>YIM 101343 draft genome.</title>
        <authorList>
            <person name="Chen X."/>
        </authorList>
    </citation>
    <scope>NUCLEOTIDE SEQUENCE [LARGE SCALE GENOMIC DNA]</scope>
    <source>
        <strain evidence="2 3">YIM 101343</strain>
    </source>
</reference>
<dbReference type="AlphaFoldDB" id="A0A430HZI1"/>
<dbReference type="RefSeq" id="WP_126120068.1">
    <property type="nucleotide sequence ID" value="NZ_RXHJ01000005.1"/>
</dbReference>
<evidence type="ECO:0000313" key="3">
    <source>
        <dbReference type="Proteomes" id="UP000274907"/>
    </source>
</evidence>
<keyword evidence="1" id="KW-1133">Transmembrane helix</keyword>
<feature type="transmembrane region" description="Helical" evidence="1">
    <location>
        <begin position="346"/>
        <end position="366"/>
    </location>
</feature>
<dbReference type="Proteomes" id="UP000274907">
    <property type="component" value="Unassembled WGS sequence"/>
</dbReference>
<dbReference type="OrthoDB" id="4430533at2"/>
<keyword evidence="1" id="KW-0812">Transmembrane</keyword>
<keyword evidence="3" id="KW-1185">Reference proteome</keyword>
<gene>
    <name evidence="2" type="ORF">EAH68_04105</name>
</gene>
<feature type="transmembrane region" description="Helical" evidence="1">
    <location>
        <begin position="288"/>
        <end position="310"/>
    </location>
</feature>
<accession>A0A430HZI1</accession>
<feature type="transmembrane region" description="Helical" evidence="1">
    <location>
        <begin position="66"/>
        <end position="89"/>
    </location>
</feature>
<feature type="transmembrane region" description="Helical" evidence="1">
    <location>
        <begin position="20"/>
        <end position="46"/>
    </location>
</feature>
<feature type="transmembrane region" description="Helical" evidence="1">
    <location>
        <begin position="322"/>
        <end position="340"/>
    </location>
</feature>
<sequence>MESNTANVPTPEKHAPQGIIGVMAGVLGLFTLMTICAALIAIAYAYGGGAGLIGWVRLPLGLEPFLRLNLAISDIVAYAALFVAILLAATVQLNSTVSAADSIADNRPASAAEARAQQRDLQTYANQAEMSMLVSFGAAFAVLLMTLLFGFAEIAGSAAAGDVDRHGVGWVGFVEVAPGLVHPRIFFMYVVSFLLFLTTYASLPEWKNTGLFRRQVEDNAWEARARLALIAAEHDLSNVDAIRPTAGARTAALAGYLLYLTGFALALNLSLALFAGEVGFNGIFTAGQFPLFFLFGFIAMMLSSGVGAVMLRIFHLHGRSSVLSVTMLVLVFLAVFYVVSAEGASWVIGLGVAMSAYLALWVFLYWRGSDVLDQKDPTTWEFFLNPPKYFIVHRYEAIRRSAEILEDENAPLTGG</sequence>
<evidence type="ECO:0000313" key="2">
    <source>
        <dbReference type="EMBL" id="RSZ64194.1"/>
    </source>
</evidence>
<evidence type="ECO:0000256" key="1">
    <source>
        <dbReference type="SAM" id="Phobius"/>
    </source>
</evidence>
<dbReference type="EMBL" id="RXHJ01000005">
    <property type="protein sequence ID" value="RSZ64194.1"/>
    <property type="molecule type" value="Genomic_DNA"/>
</dbReference>
<proteinExistence type="predicted"/>